<organism evidence="15 16">
    <name type="scientific">Undibacterium danionis</name>
    <dbReference type="NCBI Taxonomy" id="1812100"/>
    <lineage>
        <taxon>Bacteria</taxon>
        <taxon>Pseudomonadati</taxon>
        <taxon>Pseudomonadota</taxon>
        <taxon>Betaproteobacteria</taxon>
        <taxon>Burkholderiales</taxon>
        <taxon>Oxalobacteraceae</taxon>
        <taxon>Undibacterium</taxon>
    </lineage>
</organism>
<name>A0ABV6IB97_9BURK</name>
<dbReference type="CDD" id="cd04485">
    <property type="entry name" value="DnaE_OBF"/>
    <property type="match status" value="1"/>
</dbReference>
<evidence type="ECO:0000256" key="11">
    <source>
        <dbReference type="ARBA" id="ARBA00023204"/>
    </source>
</evidence>
<evidence type="ECO:0000256" key="8">
    <source>
        <dbReference type="ARBA" id="ARBA00022705"/>
    </source>
</evidence>
<dbReference type="Pfam" id="PF17657">
    <property type="entry name" value="DNA_pol3_finger"/>
    <property type="match status" value="1"/>
</dbReference>
<dbReference type="InterPro" id="IPR016195">
    <property type="entry name" value="Pol/histidinol_Pase-like"/>
</dbReference>
<evidence type="ECO:0000256" key="3">
    <source>
        <dbReference type="ARBA" id="ARBA00012417"/>
    </source>
</evidence>
<keyword evidence="6 13" id="KW-0808">Transferase</keyword>
<evidence type="ECO:0000313" key="15">
    <source>
        <dbReference type="EMBL" id="MFC0349105.1"/>
    </source>
</evidence>
<evidence type="ECO:0000256" key="6">
    <source>
        <dbReference type="ARBA" id="ARBA00022679"/>
    </source>
</evidence>
<evidence type="ECO:0000256" key="4">
    <source>
        <dbReference type="ARBA" id="ARBA00017273"/>
    </source>
</evidence>
<keyword evidence="9 13" id="KW-0227">DNA damage</keyword>
<dbReference type="EMBL" id="JBHLXJ010000004">
    <property type="protein sequence ID" value="MFC0349105.1"/>
    <property type="molecule type" value="Genomic_DNA"/>
</dbReference>
<dbReference type="PANTHER" id="PTHR32294:SF4">
    <property type="entry name" value="ERROR-PRONE DNA POLYMERASE"/>
    <property type="match status" value="1"/>
</dbReference>
<dbReference type="CDD" id="cd07434">
    <property type="entry name" value="PHP_PolIIIA_DnaE2"/>
    <property type="match status" value="1"/>
</dbReference>
<evidence type="ECO:0000256" key="13">
    <source>
        <dbReference type="HAMAP-Rule" id="MF_01902"/>
    </source>
</evidence>
<dbReference type="InterPro" id="IPR004805">
    <property type="entry name" value="DnaE2/DnaE/PolC"/>
</dbReference>
<gene>
    <name evidence="13" type="primary">dnaE2</name>
    <name evidence="15" type="ORF">ACFFJH_04765</name>
</gene>
<dbReference type="Gene3D" id="3.20.20.140">
    <property type="entry name" value="Metal-dependent hydrolases"/>
    <property type="match status" value="1"/>
</dbReference>
<evidence type="ECO:0000256" key="7">
    <source>
        <dbReference type="ARBA" id="ARBA00022695"/>
    </source>
</evidence>
<dbReference type="NCBIfam" id="TIGR00594">
    <property type="entry name" value="polc"/>
    <property type="match status" value="1"/>
</dbReference>
<dbReference type="InterPro" id="IPR011708">
    <property type="entry name" value="DNA_pol3_alpha_NTPase_dom"/>
</dbReference>
<keyword evidence="5 13" id="KW-0963">Cytoplasm</keyword>
<keyword evidence="16" id="KW-1185">Reference proteome</keyword>
<dbReference type="InterPro" id="IPR040982">
    <property type="entry name" value="DNA_pol3_finger"/>
</dbReference>
<dbReference type="EC" id="2.7.7.7" evidence="3 13"/>
<keyword evidence="11 13" id="KW-0234">DNA repair</keyword>
<dbReference type="Pfam" id="PF02811">
    <property type="entry name" value="PHP"/>
    <property type="match status" value="1"/>
</dbReference>
<dbReference type="InterPro" id="IPR023073">
    <property type="entry name" value="DnaE2"/>
</dbReference>
<evidence type="ECO:0000256" key="2">
    <source>
        <dbReference type="ARBA" id="ARBA00007391"/>
    </source>
</evidence>
<comment type="function">
    <text evidence="13">DNA polymerase involved in damage-induced mutagenesis and translesion synthesis (TLS). It is not the major replicative DNA polymerase.</text>
</comment>
<comment type="subcellular location">
    <subcellularLocation>
        <location evidence="1 13">Cytoplasm</location>
    </subcellularLocation>
</comment>
<evidence type="ECO:0000256" key="1">
    <source>
        <dbReference type="ARBA" id="ARBA00004496"/>
    </source>
</evidence>
<dbReference type="InterPro" id="IPR029460">
    <property type="entry name" value="DNAPol_HHH"/>
</dbReference>
<dbReference type="Pfam" id="PF01336">
    <property type="entry name" value="tRNA_anti-codon"/>
    <property type="match status" value="1"/>
</dbReference>
<comment type="similarity">
    <text evidence="2 13">Belongs to the DNA polymerase type-C family. DnaE2 subfamily.</text>
</comment>
<keyword evidence="7 13" id="KW-0548">Nucleotidyltransferase</keyword>
<dbReference type="NCBIfam" id="NF004225">
    <property type="entry name" value="PRK05672.1"/>
    <property type="match status" value="1"/>
</dbReference>
<evidence type="ECO:0000256" key="12">
    <source>
        <dbReference type="ARBA" id="ARBA00049244"/>
    </source>
</evidence>
<comment type="caution">
    <text evidence="15">The sequence shown here is derived from an EMBL/GenBank/DDBJ whole genome shotgun (WGS) entry which is preliminary data.</text>
</comment>
<reference evidence="15 16" key="1">
    <citation type="submission" date="2024-09" db="EMBL/GenBank/DDBJ databases">
        <authorList>
            <person name="Sun Q."/>
            <person name="Mori K."/>
        </authorList>
    </citation>
    <scope>NUCLEOTIDE SEQUENCE [LARGE SCALE GENOMIC DNA]</scope>
    <source>
        <strain evidence="15 16">CCM 8677</strain>
    </source>
</reference>
<dbReference type="InterPro" id="IPR003141">
    <property type="entry name" value="Pol/His_phosphatase_N"/>
</dbReference>
<dbReference type="RefSeq" id="WP_390210459.1">
    <property type="nucleotide sequence ID" value="NZ_JBHLXJ010000004.1"/>
</dbReference>
<dbReference type="PANTHER" id="PTHR32294">
    <property type="entry name" value="DNA POLYMERASE III SUBUNIT ALPHA"/>
    <property type="match status" value="1"/>
</dbReference>
<evidence type="ECO:0000256" key="5">
    <source>
        <dbReference type="ARBA" id="ARBA00022490"/>
    </source>
</evidence>
<dbReference type="Gene3D" id="1.10.150.870">
    <property type="match status" value="1"/>
</dbReference>
<dbReference type="InterPro" id="IPR004365">
    <property type="entry name" value="NA-bd_OB_tRNA"/>
</dbReference>
<proteinExistence type="inferred from homology"/>
<evidence type="ECO:0000256" key="10">
    <source>
        <dbReference type="ARBA" id="ARBA00022932"/>
    </source>
</evidence>
<dbReference type="Pfam" id="PF07733">
    <property type="entry name" value="DNA_pol3_alpha"/>
    <property type="match status" value="1"/>
</dbReference>
<dbReference type="SMART" id="SM00481">
    <property type="entry name" value="POLIIIAc"/>
    <property type="match status" value="1"/>
</dbReference>
<feature type="domain" description="Polymerase/histidinol phosphatase N-terminal" evidence="14">
    <location>
        <begin position="11"/>
        <end position="78"/>
    </location>
</feature>
<dbReference type="Pfam" id="PF14579">
    <property type="entry name" value="HHH_6"/>
    <property type="match status" value="1"/>
</dbReference>
<comment type="catalytic activity">
    <reaction evidence="12 13">
        <text>DNA(n) + a 2'-deoxyribonucleoside 5'-triphosphate = DNA(n+1) + diphosphate</text>
        <dbReference type="Rhea" id="RHEA:22508"/>
        <dbReference type="Rhea" id="RHEA-COMP:17339"/>
        <dbReference type="Rhea" id="RHEA-COMP:17340"/>
        <dbReference type="ChEBI" id="CHEBI:33019"/>
        <dbReference type="ChEBI" id="CHEBI:61560"/>
        <dbReference type="ChEBI" id="CHEBI:173112"/>
        <dbReference type="EC" id="2.7.7.7"/>
    </reaction>
</comment>
<accession>A0ABV6IB97</accession>
<dbReference type="SUPFAM" id="SSF89550">
    <property type="entry name" value="PHP domain-like"/>
    <property type="match status" value="1"/>
</dbReference>
<dbReference type="InterPro" id="IPR004013">
    <property type="entry name" value="PHP_dom"/>
</dbReference>
<sequence length="1047" mass="117059">MLTNSLLPAYAELQTYTHYSFLRGASAPEDIIQRAVKLDYQAIAITDECSVSGIIKAHVEAKKYGLQLIIGSQMLITPENHTPAFNLIILAMNKNGYGNLCELITVGRTRAEKGSYLIRPEDLAHPTGDLSHLKGMPDCQLILAPSYGIAPETLALQAAWLVHTCPGRARIALSLHNRSKDESHKQVIYSVAEHYGLPVVATGDICMHVRSYKPVQDTMTAIRHGLAISQCGYKLASNAEQHLRSRLRIANLYNREALDETLRIAQLCRFSLDELQYEYPEEFVPAGETVTSYLRKESYIGANWRFPSGIPATVQMQLEYELTLIAELKYEPYFLTVYDIVRFARSQNILCQGRGSAANSTVCYCLGITEVDPARGTMLFERFISKERNEPPDIDVDFEHQRREEVIQYIYRKYGRLRAALTGVIISYRPKSVLRDVGKALGIDLSIVEKVAKARHGWGGSADLAQRLKDCGLDPDSAIAQKWSEIADKMMKFPRHMSQHPGGFVIAHEKLSRLVPIENAAMANRSVVQWDKDDLDAVGLLKIDILALGMLSCIRRALDLVSEQRGERFELSDIPAEDPATYDMICAADTVGVFQIESRAQMSMLPRLLPRTYYDLVIEVAIIRPGPIQGGMIQPYLRRRQGIEPVSYPSKDMEKVLSRTLGVPIFQEQVMQIAMVAAGFSAGEADALRRAMAAWKRKGNLEQFEKKLEEGMAERGYAPEFAIAIIGQIRGFAEYGFPESHAASFALLAYASSWLKCHEPAAFLCALLNSFPMGFYSRSALVQDSQRHGLTVRPVDVRISNWDACLEPIPNQQPAVRLGLNNINGLKRDAAWRIEEARAIQQFTSISDLSSRAKLDRQDIQALANANALESLAGNRHQAMWQSVVSIPDKGLLRDANAHEAHIELSAPSEGDAIIADYRSLGLTLGRHPLALLRERLNKMRFLRSSVLQVSADGMFARGCGIVTVRQRPQTAKGVLFLTIEDETGNVNVICWQNVVEQFRKEIYGASLLGVYGRWQSQQNVRHLIAMRLVDLSHLLGELETRSRDFC</sequence>
<evidence type="ECO:0000313" key="16">
    <source>
        <dbReference type="Proteomes" id="UP001589844"/>
    </source>
</evidence>
<protein>
    <recommendedName>
        <fullName evidence="4 13">Error-prone DNA polymerase</fullName>
        <ecNumber evidence="3 13">2.7.7.7</ecNumber>
    </recommendedName>
</protein>
<dbReference type="HAMAP" id="MF_01902">
    <property type="entry name" value="DNApol_error_prone"/>
    <property type="match status" value="1"/>
</dbReference>
<evidence type="ECO:0000256" key="9">
    <source>
        <dbReference type="ARBA" id="ARBA00022763"/>
    </source>
</evidence>
<dbReference type="Proteomes" id="UP001589844">
    <property type="component" value="Unassembled WGS sequence"/>
</dbReference>
<keyword evidence="10 13" id="KW-0239">DNA-directed DNA polymerase</keyword>
<keyword evidence="8 13" id="KW-0235">DNA replication</keyword>
<evidence type="ECO:0000259" key="14">
    <source>
        <dbReference type="SMART" id="SM00481"/>
    </source>
</evidence>